<evidence type="ECO:0000256" key="9">
    <source>
        <dbReference type="SAM" id="Phobius"/>
    </source>
</evidence>
<gene>
    <name evidence="11" type="ORF">NJQ99_06750</name>
</gene>
<dbReference type="SUPFAM" id="SSF103088">
    <property type="entry name" value="OmpA-like"/>
    <property type="match status" value="1"/>
</dbReference>
<accession>A0A9J6PC36</accession>
<keyword evidence="11" id="KW-0282">Flagellum</keyword>
<evidence type="ECO:0000256" key="8">
    <source>
        <dbReference type="SAM" id="MobiDB-lite"/>
    </source>
</evidence>
<comment type="similarity">
    <text evidence="2">Belongs to the MotB family.</text>
</comment>
<name>A0A9J6PC36_9PROT</name>
<dbReference type="GO" id="GO:0005886">
    <property type="term" value="C:plasma membrane"/>
    <property type="evidence" value="ECO:0007669"/>
    <property type="project" value="UniProtKB-SubCell"/>
</dbReference>
<evidence type="ECO:0000256" key="4">
    <source>
        <dbReference type="ARBA" id="ARBA00022692"/>
    </source>
</evidence>
<comment type="subcellular location">
    <subcellularLocation>
        <location evidence="1">Cell membrane</location>
        <topology evidence="1">Single-pass membrane protein</topology>
    </subcellularLocation>
</comment>
<dbReference type="Pfam" id="PF13677">
    <property type="entry name" value="MotB_plug"/>
    <property type="match status" value="1"/>
</dbReference>
<evidence type="ECO:0000256" key="3">
    <source>
        <dbReference type="ARBA" id="ARBA00022475"/>
    </source>
</evidence>
<evidence type="ECO:0000313" key="11">
    <source>
        <dbReference type="EMBL" id="MCP1336097.1"/>
    </source>
</evidence>
<dbReference type="Gene3D" id="3.30.1330.60">
    <property type="entry name" value="OmpA-like domain"/>
    <property type="match status" value="1"/>
</dbReference>
<organism evidence="11 12">
    <name type="scientific">Futiania mangrovi</name>
    <dbReference type="NCBI Taxonomy" id="2959716"/>
    <lineage>
        <taxon>Bacteria</taxon>
        <taxon>Pseudomonadati</taxon>
        <taxon>Pseudomonadota</taxon>
        <taxon>Alphaproteobacteria</taxon>
        <taxon>Futianiales</taxon>
        <taxon>Futianiaceae</taxon>
        <taxon>Futiania</taxon>
    </lineage>
</organism>
<dbReference type="InterPro" id="IPR036737">
    <property type="entry name" value="OmpA-like_sf"/>
</dbReference>
<dbReference type="PANTHER" id="PTHR30329">
    <property type="entry name" value="STATOR ELEMENT OF FLAGELLAR MOTOR COMPLEX"/>
    <property type="match status" value="1"/>
</dbReference>
<dbReference type="AlphaFoldDB" id="A0A9J6PC36"/>
<feature type="domain" description="OmpA-like" evidence="10">
    <location>
        <begin position="162"/>
        <end position="275"/>
    </location>
</feature>
<keyword evidence="6 7" id="KW-0472">Membrane</keyword>
<protein>
    <submittedName>
        <fullName evidence="11">Flagellar motor protein MotB</fullName>
    </submittedName>
</protein>
<keyword evidence="11" id="KW-0966">Cell projection</keyword>
<keyword evidence="3" id="KW-1003">Cell membrane</keyword>
<dbReference type="RefSeq" id="WP_269332013.1">
    <property type="nucleotide sequence ID" value="NZ_JAMZFT010000001.1"/>
</dbReference>
<sequence length="289" mass="30022">MTARARDRTPRRGRMRRRYHAAVWKIAYADFVTAMMAFFLLLWLVHSSSPDQKRGIADYFAPPQISATQGGYGGLLAGRSATSEGPVAGDGQPPVEVRPRFPVAPVGAPERADGARPGEGPAMREARLAETTLAALSSALADVPEIAGGDGTISVVEHARGVRLDLAPPDGAAMFAPGASQPTEAGRNLLTHLAGLLGRLPNRIVVMGHAAAGEPSAWALSAIRADHARRTLVAGGLAPGRIAEVSALGDSNPRPSGTPSGQRDARIAILLLTEPPVLPSAAALFAPLD</sequence>
<dbReference type="EMBL" id="JAMZFT010000001">
    <property type="protein sequence ID" value="MCP1336097.1"/>
    <property type="molecule type" value="Genomic_DNA"/>
</dbReference>
<dbReference type="InterPro" id="IPR025713">
    <property type="entry name" value="MotB-like_N_dom"/>
</dbReference>
<reference evidence="11" key="1">
    <citation type="submission" date="2022-06" db="EMBL/GenBank/DDBJ databases">
        <title>Isolation and Genomics of Futiania mangrovii gen. nov., sp. nov., a Rare and Metabolically-versatile member in the Class Alphaproteobacteria.</title>
        <authorList>
            <person name="Liu L."/>
            <person name="Huang W.-C."/>
            <person name="Pan J."/>
            <person name="Li J."/>
            <person name="Huang Y."/>
            <person name="Du H."/>
            <person name="Liu Y."/>
            <person name="Li M."/>
        </authorList>
    </citation>
    <scope>NUCLEOTIDE SEQUENCE</scope>
    <source>
        <strain evidence="11">FT118</strain>
    </source>
</reference>
<keyword evidence="4 9" id="KW-0812">Transmembrane</keyword>
<evidence type="ECO:0000259" key="10">
    <source>
        <dbReference type="PROSITE" id="PS51123"/>
    </source>
</evidence>
<proteinExistence type="inferred from homology"/>
<dbReference type="InterPro" id="IPR050330">
    <property type="entry name" value="Bact_OuterMem_StrucFunc"/>
</dbReference>
<comment type="caution">
    <text evidence="11">The sequence shown here is derived from an EMBL/GenBank/DDBJ whole genome shotgun (WGS) entry which is preliminary data.</text>
</comment>
<evidence type="ECO:0000256" key="1">
    <source>
        <dbReference type="ARBA" id="ARBA00004162"/>
    </source>
</evidence>
<keyword evidence="5 9" id="KW-1133">Transmembrane helix</keyword>
<evidence type="ECO:0000313" key="12">
    <source>
        <dbReference type="Proteomes" id="UP001055804"/>
    </source>
</evidence>
<dbReference type="Proteomes" id="UP001055804">
    <property type="component" value="Unassembled WGS sequence"/>
</dbReference>
<keyword evidence="12" id="KW-1185">Reference proteome</keyword>
<keyword evidence="11" id="KW-0969">Cilium</keyword>
<feature type="region of interest" description="Disordered" evidence="8">
    <location>
        <begin position="80"/>
        <end position="121"/>
    </location>
</feature>
<dbReference type="PANTHER" id="PTHR30329:SF21">
    <property type="entry name" value="LIPOPROTEIN YIAD-RELATED"/>
    <property type="match status" value="1"/>
</dbReference>
<feature type="transmembrane region" description="Helical" evidence="9">
    <location>
        <begin position="21"/>
        <end position="45"/>
    </location>
</feature>
<feature type="compositionally biased region" description="Basic and acidic residues" evidence="8">
    <location>
        <begin position="110"/>
        <end position="121"/>
    </location>
</feature>
<dbReference type="Pfam" id="PF00691">
    <property type="entry name" value="OmpA"/>
    <property type="match status" value="1"/>
</dbReference>
<evidence type="ECO:0000256" key="7">
    <source>
        <dbReference type="PROSITE-ProRule" id="PRU00473"/>
    </source>
</evidence>
<evidence type="ECO:0000256" key="6">
    <source>
        <dbReference type="ARBA" id="ARBA00023136"/>
    </source>
</evidence>
<dbReference type="InterPro" id="IPR006665">
    <property type="entry name" value="OmpA-like"/>
</dbReference>
<evidence type="ECO:0000256" key="2">
    <source>
        <dbReference type="ARBA" id="ARBA00008914"/>
    </source>
</evidence>
<evidence type="ECO:0000256" key="5">
    <source>
        <dbReference type="ARBA" id="ARBA00022989"/>
    </source>
</evidence>
<dbReference type="PROSITE" id="PS51123">
    <property type="entry name" value="OMPA_2"/>
    <property type="match status" value="1"/>
</dbReference>